<dbReference type="SUPFAM" id="SSF57667">
    <property type="entry name" value="beta-beta-alpha zinc fingers"/>
    <property type="match status" value="1"/>
</dbReference>
<evidence type="ECO:0000256" key="2">
    <source>
        <dbReference type="SAM" id="MobiDB-lite"/>
    </source>
</evidence>
<keyword evidence="1" id="KW-0479">Metal-binding</keyword>
<dbReference type="InterPro" id="IPR013087">
    <property type="entry name" value="Znf_C2H2_type"/>
</dbReference>
<dbReference type="EMBL" id="OV170230">
    <property type="protein sequence ID" value="CAH0715071.1"/>
    <property type="molecule type" value="Genomic_DNA"/>
</dbReference>
<reference evidence="4" key="1">
    <citation type="submission" date="2021-12" db="EMBL/GenBank/DDBJ databases">
        <authorList>
            <person name="Martin H S."/>
        </authorList>
    </citation>
    <scope>NUCLEOTIDE SEQUENCE</scope>
</reference>
<protein>
    <recommendedName>
        <fullName evidence="3">C2H2-type domain-containing protein</fullName>
    </recommendedName>
</protein>
<proteinExistence type="predicted"/>
<accession>A0A8J9U748</accession>
<dbReference type="Gene3D" id="3.30.160.60">
    <property type="entry name" value="Classic Zinc Finger"/>
    <property type="match status" value="1"/>
</dbReference>
<gene>
    <name evidence="4" type="ORF">BINO364_LOCUS2052</name>
</gene>
<evidence type="ECO:0000256" key="1">
    <source>
        <dbReference type="PROSITE-ProRule" id="PRU00042"/>
    </source>
</evidence>
<evidence type="ECO:0000313" key="4">
    <source>
        <dbReference type="EMBL" id="CAH0715071.1"/>
    </source>
</evidence>
<keyword evidence="1" id="KW-0863">Zinc-finger</keyword>
<dbReference type="OrthoDB" id="7489838at2759"/>
<evidence type="ECO:0000259" key="3">
    <source>
        <dbReference type="PROSITE" id="PS50157"/>
    </source>
</evidence>
<evidence type="ECO:0000313" key="5">
    <source>
        <dbReference type="Proteomes" id="UP000838878"/>
    </source>
</evidence>
<feature type="domain" description="C2H2-type" evidence="3">
    <location>
        <begin position="371"/>
        <end position="398"/>
    </location>
</feature>
<dbReference type="PROSITE" id="PS00028">
    <property type="entry name" value="ZINC_FINGER_C2H2_1"/>
    <property type="match status" value="2"/>
</dbReference>
<keyword evidence="1" id="KW-0862">Zinc</keyword>
<dbReference type="SMART" id="SM00355">
    <property type="entry name" value="ZnF_C2H2"/>
    <property type="match status" value="2"/>
</dbReference>
<dbReference type="AlphaFoldDB" id="A0A8J9U748"/>
<feature type="non-terminal residue" evidence="4">
    <location>
        <position position="409"/>
    </location>
</feature>
<feature type="region of interest" description="Disordered" evidence="2">
    <location>
        <begin position="47"/>
        <end position="101"/>
    </location>
</feature>
<name>A0A8J9U748_9NEOP</name>
<dbReference type="GO" id="GO:0008270">
    <property type="term" value="F:zinc ion binding"/>
    <property type="evidence" value="ECO:0007669"/>
    <property type="project" value="UniProtKB-KW"/>
</dbReference>
<dbReference type="InterPro" id="IPR036236">
    <property type="entry name" value="Znf_C2H2_sf"/>
</dbReference>
<dbReference type="PROSITE" id="PS50157">
    <property type="entry name" value="ZINC_FINGER_C2H2_2"/>
    <property type="match status" value="1"/>
</dbReference>
<keyword evidence="5" id="KW-1185">Reference proteome</keyword>
<sequence length="409" mass="48384">MSDDGEIEFLDEDAEIVQQCVQTVEVEPLVPQGPLVETTLLVERVKNERPRRKRKKEEDSDYDPTEDITQRPRKKRQQNFPRQGAPRGRPSHSSYLQRTEIKEVRKPKKLVPKLDFIDRKKLDIRIPDYDDPLCLPVRALKKDEWDARKLRNWNNLCLEHFKHFDNPLRAEKELTTSSKRTVVLRNMHNKMTGKLETTMYSKICVENKNEDKRSEVIQSVLPKYREKKLLNSFNLLEVKKRRSFNHKDEVLLTKEVNKEVETLVVYKPEEKLSLVYKMFEKKGDEVIDKDDEDKKYLREIASCRTCAPCYQTSWRGFKKNNKKSIRCQICMRPCISVYNLLAHLKCHTEHEIKSSKRAISRSLASAVEYHYKCRICQEQFLSIKELRQHVNAHKGTETFKCEVGSHYTT</sequence>
<organism evidence="4 5">
    <name type="scientific">Brenthis ino</name>
    <name type="common">lesser marbled fritillary</name>
    <dbReference type="NCBI Taxonomy" id="405034"/>
    <lineage>
        <taxon>Eukaryota</taxon>
        <taxon>Metazoa</taxon>
        <taxon>Ecdysozoa</taxon>
        <taxon>Arthropoda</taxon>
        <taxon>Hexapoda</taxon>
        <taxon>Insecta</taxon>
        <taxon>Pterygota</taxon>
        <taxon>Neoptera</taxon>
        <taxon>Endopterygota</taxon>
        <taxon>Lepidoptera</taxon>
        <taxon>Glossata</taxon>
        <taxon>Ditrysia</taxon>
        <taxon>Papilionoidea</taxon>
        <taxon>Nymphalidae</taxon>
        <taxon>Heliconiinae</taxon>
        <taxon>Argynnini</taxon>
        <taxon>Brenthis</taxon>
    </lineage>
</organism>
<dbReference type="Proteomes" id="UP000838878">
    <property type="component" value="Chromosome 10"/>
</dbReference>